<evidence type="ECO:0000313" key="2">
    <source>
        <dbReference type="EMBL" id="TKR70707.1"/>
    </source>
</evidence>
<organism evidence="2 3">
    <name type="scientific">Steinernema carpocapsae</name>
    <name type="common">Entomopathogenic nematode</name>
    <dbReference type="NCBI Taxonomy" id="34508"/>
    <lineage>
        <taxon>Eukaryota</taxon>
        <taxon>Metazoa</taxon>
        <taxon>Ecdysozoa</taxon>
        <taxon>Nematoda</taxon>
        <taxon>Chromadorea</taxon>
        <taxon>Rhabditida</taxon>
        <taxon>Tylenchina</taxon>
        <taxon>Panagrolaimomorpha</taxon>
        <taxon>Strongyloidoidea</taxon>
        <taxon>Steinernematidae</taxon>
        <taxon>Steinernema</taxon>
    </lineage>
</organism>
<keyword evidence="1" id="KW-1133">Transmembrane helix</keyword>
<keyword evidence="1" id="KW-0812">Transmembrane</keyword>
<accession>A0A4U5MMI3</accession>
<keyword evidence="3" id="KW-1185">Reference proteome</keyword>
<keyword evidence="1" id="KW-0472">Membrane</keyword>
<gene>
    <name evidence="2" type="ORF">L596_022696</name>
</gene>
<comment type="caution">
    <text evidence="2">The sequence shown here is derived from an EMBL/GenBank/DDBJ whole genome shotgun (WGS) entry which is preliminary data.</text>
</comment>
<sequence length="98" mass="11002">MGEPGAHKKIVEMYREISNTGLIDRKYFEKSWTSFVLSICAGVVVVGAVLGVAVMGYRTRKDRVGTVEARFKQFANDDDKLVEVYLEQAENAQEILSQ</sequence>
<dbReference type="AlphaFoldDB" id="A0A4U5MMI3"/>
<reference evidence="2 3" key="1">
    <citation type="journal article" date="2015" name="Genome Biol.">
        <title>Comparative genomics of Steinernema reveals deeply conserved gene regulatory networks.</title>
        <authorList>
            <person name="Dillman A.R."/>
            <person name="Macchietto M."/>
            <person name="Porter C.F."/>
            <person name="Rogers A."/>
            <person name="Williams B."/>
            <person name="Antoshechkin I."/>
            <person name="Lee M.M."/>
            <person name="Goodwin Z."/>
            <person name="Lu X."/>
            <person name="Lewis E.E."/>
            <person name="Goodrich-Blair H."/>
            <person name="Stock S.P."/>
            <person name="Adams B.J."/>
            <person name="Sternberg P.W."/>
            <person name="Mortazavi A."/>
        </authorList>
    </citation>
    <scope>NUCLEOTIDE SEQUENCE [LARGE SCALE GENOMIC DNA]</scope>
    <source>
        <strain evidence="2 3">ALL</strain>
    </source>
</reference>
<proteinExistence type="predicted"/>
<name>A0A4U5MMI3_STECR</name>
<reference evidence="2 3" key="2">
    <citation type="journal article" date="2019" name="G3 (Bethesda)">
        <title>Hybrid Assembly of the Genome of the Entomopathogenic Nematode Steinernema carpocapsae Identifies the X-Chromosome.</title>
        <authorList>
            <person name="Serra L."/>
            <person name="Macchietto M."/>
            <person name="Macias-Munoz A."/>
            <person name="McGill C.J."/>
            <person name="Rodriguez I.M."/>
            <person name="Rodriguez B."/>
            <person name="Murad R."/>
            <person name="Mortazavi A."/>
        </authorList>
    </citation>
    <scope>NUCLEOTIDE SEQUENCE [LARGE SCALE GENOMIC DNA]</scope>
    <source>
        <strain evidence="2 3">ALL</strain>
    </source>
</reference>
<evidence type="ECO:0000313" key="3">
    <source>
        <dbReference type="Proteomes" id="UP000298663"/>
    </source>
</evidence>
<dbReference type="EMBL" id="AZBU02000007">
    <property type="protein sequence ID" value="TKR70707.1"/>
    <property type="molecule type" value="Genomic_DNA"/>
</dbReference>
<evidence type="ECO:0000256" key="1">
    <source>
        <dbReference type="SAM" id="Phobius"/>
    </source>
</evidence>
<dbReference type="Proteomes" id="UP000298663">
    <property type="component" value="Unassembled WGS sequence"/>
</dbReference>
<feature type="transmembrane region" description="Helical" evidence="1">
    <location>
        <begin position="35"/>
        <end position="57"/>
    </location>
</feature>
<protein>
    <submittedName>
        <fullName evidence="2">Uncharacterized protein</fullName>
    </submittedName>
</protein>